<accession>A0A0F9RIF3</accession>
<comment type="caution">
    <text evidence="2">The sequence shown here is derived from an EMBL/GenBank/DDBJ whole genome shotgun (WGS) entry which is preliminary data.</text>
</comment>
<name>A0A0F9RIF3_9ZZZZ</name>
<evidence type="ECO:0000256" key="1">
    <source>
        <dbReference type="ARBA" id="ARBA00010759"/>
    </source>
</evidence>
<dbReference type="InterPro" id="IPR036821">
    <property type="entry name" value="Peptide_deformylase_sf"/>
</dbReference>
<evidence type="ECO:0000313" key="2">
    <source>
        <dbReference type="EMBL" id="KKN49557.1"/>
    </source>
</evidence>
<dbReference type="Pfam" id="PF01327">
    <property type="entry name" value="Pep_deformylase"/>
    <property type="match status" value="1"/>
</dbReference>
<dbReference type="GO" id="GO:0042586">
    <property type="term" value="F:peptide deformylase activity"/>
    <property type="evidence" value="ECO:0007669"/>
    <property type="project" value="InterPro"/>
</dbReference>
<proteinExistence type="inferred from homology"/>
<dbReference type="AlphaFoldDB" id="A0A0F9RIF3"/>
<gene>
    <name evidence="2" type="ORF">LCGC14_0641220</name>
</gene>
<comment type="similarity">
    <text evidence="1">Belongs to the polypeptide deformylase family.</text>
</comment>
<dbReference type="SUPFAM" id="SSF56420">
    <property type="entry name" value="Peptide deformylase"/>
    <property type="match status" value="1"/>
</dbReference>
<dbReference type="EMBL" id="LAZR01001162">
    <property type="protein sequence ID" value="KKN49557.1"/>
    <property type="molecule type" value="Genomic_DNA"/>
</dbReference>
<evidence type="ECO:0008006" key="3">
    <source>
        <dbReference type="Google" id="ProtNLM"/>
    </source>
</evidence>
<dbReference type="InterPro" id="IPR023635">
    <property type="entry name" value="Peptide_deformylase"/>
</dbReference>
<reference evidence="2" key="1">
    <citation type="journal article" date="2015" name="Nature">
        <title>Complex archaea that bridge the gap between prokaryotes and eukaryotes.</title>
        <authorList>
            <person name="Spang A."/>
            <person name="Saw J.H."/>
            <person name="Jorgensen S.L."/>
            <person name="Zaremba-Niedzwiedzka K."/>
            <person name="Martijn J."/>
            <person name="Lind A.E."/>
            <person name="van Eijk R."/>
            <person name="Schleper C."/>
            <person name="Guy L."/>
            <person name="Ettema T.J."/>
        </authorList>
    </citation>
    <scope>NUCLEOTIDE SEQUENCE</scope>
</reference>
<protein>
    <recommendedName>
        <fullName evidence="3">Peptide deformylase</fullName>
    </recommendedName>
</protein>
<organism evidence="2">
    <name type="scientific">marine sediment metagenome</name>
    <dbReference type="NCBI Taxonomy" id="412755"/>
    <lineage>
        <taxon>unclassified sequences</taxon>
        <taxon>metagenomes</taxon>
        <taxon>ecological metagenomes</taxon>
    </lineage>
</organism>
<sequence>MKIIRPYHHNPATKVESWEEIKDQALELRDFIKNTKFEGYYERVYALSHAYVSKEPKDFFVVNENIPHETEDGKKGRSDFLVKGFGHWCIINPKIIKEDVPAPFSDGCLFFSYRKPKKLERFYYIEVEYYIPFWFGKLRKKVAKLEGIPAFIVQHEIEHSLGKDAYGTK</sequence>
<dbReference type="Gene3D" id="3.90.45.10">
    <property type="entry name" value="Peptide deformylase"/>
    <property type="match status" value="1"/>
</dbReference>